<accession>A0ABT9LXT5</accession>
<dbReference type="PANTHER" id="PTHR23517:SF10">
    <property type="entry name" value="MAJOR FACILITATOR SUPERFAMILY (MFS) PROFILE DOMAIN-CONTAINING PROTEIN"/>
    <property type="match status" value="1"/>
</dbReference>
<evidence type="ECO:0000313" key="9">
    <source>
        <dbReference type="EMBL" id="MDP9729077.1"/>
    </source>
</evidence>
<dbReference type="InterPro" id="IPR036259">
    <property type="entry name" value="MFS_trans_sf"/>
</dbReference>
<evidence type="ECO:0000256" key="1">
    <source>
        <dbReference type="ARBA" id="ARBA00004651"/>
    </source>
</evidence>
<dbReference type="PROSITE" id="PS50850">
    <property type="entry name" value="MFS"/>
    <property type="match status" value="1"/>
</dbReference>
<protein>
    <submittedName>
        <fullName evidence="9">MFS family permease</fullName>
    </submittedName>
</protein>
<name>A0ABT9LXT5_9BACL</name>
<dbReference type="RefSeq" id="WP_306954777.1">
    <property type="nucleotide sequence ID" value="NZ_JAURUO010000010.1"/>
</dbReference>
<evidence type="ECO:0000256" key="4">
    <source>
        <dbReference type="ARBA" id="ARBA00022692"/>
    </source>
</evidence>
<keyword evidence="10" id="KW-1185">Reference proteome</keyword>
<evidence type="ECO:0000256" key="3">
    <source>
        <dbReference type="ARBA" id="ARBA00022475"/>
    </source>
</evidence>
<evidence type="ECO:0000256" key="6">
    <source>
        <dbReference type="ARBA" id="ARBA00023136"/>
    </source>
</evidence>
<gene>
    <name evidence="9" type="ORF">J2S04_002040</name>
</gene>
<sequence>MDRWKKRALGNVPLVLWLLALACFINVGGLSLLWPVNSIYIHVKLHQSMAVAGFVLMVYSGAGFIGSLLGGWCYDRFGPVLTLAGSSFLAAISILLPVFYQHFAVYVGVMAVFGVLCAVPFPVLNALAGHAWPEAGRKAFNFLYVSNNVGVAIGTAIGGFIAAHSFDTVFYGIFLSYLLFVILTLTVFRRPFQKVYQHRSVHGHESIENVASRLETASIPWGAIGILLAGFIVAWSVYVQWQSTISVDMQALGYPLSAYSILWTINGALIFLGQPVVSFVVRRVPSLTVHMVGGVIGYILAFLLLALSHDYIAFLLAMLLTTFGEMFVWPSVPAAIAQLSPPRKLGFLQGLVSSGATFGRMIGPFYGGYMYDRDGITGVLHVSLLLLILPIFLFLLFHVVNRPGRIAERREVS</sequence>
<feature type="transmembrane region" description="Helical" evidence="7">
    <location>
        <begin position="12"/>
        <end position="36"/>
    </location>
</feature>
<feature type="transmembrane region" description="Helical" evidence="7">
    <location>
        <begin position="80"/>
        <end position="100"/>
    </location>
</feature>
<keyword evidence="5 7" id="KW-1133">Transmembrane helix</keyword>
<dbReference type="Proteomes" id="UP001229209">
    <property type="component" value="Unassembled WGS sequence"/>
</dbReference>
<keyword evidence="2" id="KW-0813">Transport</keyword>
<comment type="caution">
    <text evidence="9">The sequence shown here is derived from an EMBL/GenBank/DDBJ whole genome shotgun (WGS) entry which is preliminary data.</text>
</comment>
<feature type="transmembrane region" description="Helical" evidence="7">
    <location>
        <begin position="169"/>
        <end position="188"/>
    </location>
</feature>
<dbReference type="EMBL" id="JAURUO010000010">
    <property type="protein sequence ID" value="MDP9729077.1"/>
    <property type="molecule type" value="Genomic_DNA"/>
</dbReference>
<evidence type="ECO:0000256" key="7">
    <source>
        <dbReference type="SAM" id="Phobius"/>
    </source>
</evidence>
<reference evidence="9 10" key="1">
    <citation type="submission" date="2023-07" db="EMBL/GenBank/DDBJ databases">
        <title>Genomic Encyclopedia of Type Strains, Phase IV (KMG-IV): sequencing the most valuable type-strain genomes for metagenomic binning, comparative biology and taxonomic classification.</title>
        <authorList>
            <person name="Goeker M."/>
        </authorList>
    </citation>
    <scope>NUCLEOTIDE SEQUENCE [LARGE SCALE GENOMIC DNA]</scope>
    <source>
        <strain evidence="9 10">DSM 25924</strain>
    </source>
</reference>
<evidence type="ECO:0000313" key="10">
    <source>
        <dbReference type="Proteomes" id="UP001229209"/>
    </source>
</evidence>
<dbReference type="Gene3D" id="1.20.1250.20">
    <property type="entry name" value="MFS general substrate transporter like domains"/>
    <property type="match status" value="1"/>
</dbReference>
<evidence type="ECO:0000256" key="5">
    <source>
        <dbReference type="ARBA" id="ARBA00022989"/>
    </source>
</evidence>
<feature type="transmembrane region" description="Helical" evidence="7">
    <location>
        <begin position="106"/>
        <end position="128"/>
    </location>
</feature>
<keyword evidence="4 7" id="KW-0812">Transmembrane</keyword>
<dbReference type="PROSITE" id="PS51257">
    <property type="entry name" value="PROKAR_LIPOPROTEIN"/>
    <property type="match status" value="1"/>
</dbReference>
<dbReference type="PANTHER" id="PTHR23517">
    <property type="entry name" value="RESISTANCE PROTEIN MDTM, PUTATIVE-RELATED-RELATED"/>
    <property type="match status" value="1"/>
</dbReference>
<feature type="domain" description="Major facilitator superfamily (MFS) profile" evidence="8">
    <location>
        <begin position="15"/>
        <end position="401"/>
    </location>
</feature>
<evidence type="ECO:0000259" key="8">
    <source>
        <dbReference type="PROSITE" id="PS50850"/>
    </source>
</evidence>
<dbReference type="InterPro" id="IPR020846">
    <property type="entry name" value="MFS_dom"/>
</dbReference>
<keyword evidence="3" id="KW-1003">Cell membrane</keyword>
<feature type="transmembrane region" description="Helical" evidence="7">
    <location>
        <begin position="221"/>
        <end position="241"/>
    </location>
</feature>
<dbReference type="CDD" id="cd17329">
    <property type="entry name" value="MFS_MdtH_MDR_like"/>
    <property type="match status" value="1"/>
</dbReference>
<comment type="subcellular location">
    <subcellularLocation>
        <location evidence="1">Cell membrane</location>
        <topology evidence="1">Multi-pass membrane protein</topology>
    </subcellularLocation>
</comment>
<dbReference type="InterPro" id="IPR050171">
    <property type="entry name" value="MFS_Transporters"/>
</dbReference>
<proteinExistence type="predicted"/>
<feature type="transmembrane region" description="Helical" evidence="7">
    <location>
        <begin position="378"/>
        <end position="400"/>
    </location>
</feature>
<feature type="transmembrane region" description="Helical" evidence="7">
    <location>
        <begin position="48"/>
        <end position="73"/>
    </location>
</feature>
<feature type="transmembrane region" description="Helical" evidence="7">
    <location>
        <begin position="261"/>
        <end position="280"/>
    </location>
</feature>
<keyword evidence="6 7" id="KW-0472">Membrane</keyword>
<feature type="transmembrane region" description="Helical" evidence="7">
    <location>
        <begin position="140"/>
        <end position="163"/>
    </location>
</feature>
<dbReference type="SUPFAM" id="SSF103473">
    <property type="entry name" value="MFS general substrate transporter"/>
    <property type="match status" value="1"/>
</dbReference>
<evidence type="ECO:0000256" key="2">
    <source>
        <dbReference type="ARBA" id="ARBA00022448"/>
    </source>
</evidence>
<dbReference type="InterPro" id="IPR011701">
    <property type="entry name" value="MFS"/>
</dbReference>
<dbReference type="Pfam" id="PF07690">
    <property type="entry name" value="MFS_1"/>
    <property type="match status" value="1"/>
</dbReference>
<feature type="transmembrane region" description="Helical" evidence="7">
    <location>
        <begin position="287"/>
        <end position="305"/>
    </location>
</feature>
<feature type="transmembrane region" description="Helical" evidence="7">
    <location>
        <begin position="345"/>
        <end position="366"/>
    </location>
</feature>
<organism evidence="9 10">
    <name type="scientific">Alicyclobacillus tolerans</name>
    <dbReference type="NCBI Taxonomy" id="90970"/>
    <lineage>
        <taxon>Bacteria</taxon>
        <taxon>Bacillati</taxon>
        <taxon>Bacillota</taxon>
        <taxon>Bacilli</taxon>
        <taxon>Bacillales</taxon>
        <taxon>Alicyclobacillaceae</taxon>
        <taxon>Alicyclobacillus</taxon>
    </lineage>
</organism>
<feature type="transmembrane region" description="Helical" evidence="7">
    <location>
        <begin position="311"/>
        <end position="333"/>
    </location>
</feature>